<sequence length="569" mass="59974">MEKAPPPHSVPATRFFFGPCTQRIPSQKPAAGQLVQDAPLRHGDAHTFLNPLLAGGTLFHSCTFTKGPKAGIWEAWGSGHHPVPLSPCVGQQAPEEVLVPPGTPRWICYTIVSSYHYTHRLYGGRVALADFPQRGVFVVTLSRLSLDDVGSYRCGIGDRNNMLFSSMNLTLSAGGPSTVPTATAAAGELSTASRGTASMAAHRWTPGTTPAVEVQGTEWETVAPTPGSSKTTPPAKGRQTPGTARTEAPGTGSQGAGPTEATAASPESPASTIRSMPNATDGAWGWGPRSSVTTRAEISKDGGVMTTTEAAKPTAETERVRVDLNTTGEVTGATRPSAVVSGSLAWETLQEATSPVSKQQALDATEGTSPATGMWTLGATSVEAATVGGGTDGDLDIASGDSGPQAMPSQAPAAGPGRLPGKGSSVKSALPEEASSSRILTLVSTTLAVLLLVALALLQRKLRRRRRRKRWRRRTCEWSRSSSEAGLRGALCCPAPSRLGGGGAGARTFPCRRAKFYSEPFNCFWPGFFKKCMYLKGREREREREIFHPLAYFPNPSNGQDWAKLKPGG</sequence>
<dbReference type="STRING" id="9986.ENSOCUP00000029752"/>
<organism evidence="6 7">
    <name type="scientific">Oryctolagus cuniculus</name>
    <name type="common">Rabbit</name>
    <dbReference type="NCBI Taxonomy" id="9986"/>
    <lineage>
        <taxon>Eukaryota</taxon>
        <taxon>Metazoa</taxon>
        <taxon>Chordata</taxon>
        <taxon>Craniata</taxon>
        <taxon>Vertebrata</taxon>
        <taxon>Euteleostomi</taxon>
        <taxon>Mammalia</taxon>
        <taxon>Eutheria</taxon>
        <taxon>Euarchontoglires</taxon>
        <taxon>Glires</taxon>
        <taxon>Lagomorpha</taxon>
        <taxon>Leporidae</taxon>
        <taxon>Oryctolagus</taxon>
    </lineage>
</organism>
<dbReference type="GO" id="GO:0004888">
    <property type="term" value="F:transmembrane signaling receptor activity"/>
    <property type="evidence" value="ECO:0007669"/>
    <property type="project" value="TreeGrafter"/>
</dbReference>
<keyword evidence="5" id="KW-1133">Transmembrane helix</keyword>
<feature type="transmembrane region" description="Helical" evidence="5">
    <location>
        <begin position="439"/>
        <end position="458"/>
    </location>
</feature>
<dbReference type="PANTHER" id="PTHR11860">
    <property type="entry name" value="POLYMERIC-IMMUNOGLOBULIN RECEPTOR"/>
    <property type="match status" value="1"/>
</dbReference>
<dbReference type="Proteomes" id="UP000001811">
    <property type="component" value="Chromosome 16"/>
</dbReference>
<dbReference type="GO" id="GO:0005886">
    <property type="term" value="C:plasma membrane"/>
    <property type="evidence" value="ECO:0007669"/>
    <property type="project" value="TreeGrafter"/>
</dbReference>
<feature type="region of interest" description="Disordered" evidence="4">
    <location>
        <begin position="351"/>
        <end position="371"/>
    </location>
</feature>
<dbReference type="AlphaFoldDB" id="A0A5F9C7C4"/>
<evidence type="ECO:0000256" key="2">
    <source>
        <dbReference type="ARBA" id="ARBA00022692"/>
    </source>
</evidence>
<reference evidence="6" key="2">
    <citation type="submission" date="2025-08" db="UniProtKB">
        <authorList>
            <consortium name="Ensembl"/>
        </authorList>
    </citation>
    <scope>IDENTIFICATION</scope>
    <source>
        <strain evidence="6">Thorbecke</strain>
    </source>
</reference>
<proteinExistence type="predicted"/>
<evidence type="ECO:0000256" key="4">
    <source>
        <dbReference type="SAM" id="MobiDB-lite"/>
    </source>
</evidence>
<reference evidence="6 7" key="1">
    <citation type="journal article" date="2011" name="Nature">
        <title>A high-resolution map of human evolutionary constraint using 29 mammals.</title>
        <authorList>
            <person name="Lindblad-Toh K."/>
            <person name="Garber M."/>
            <person name="Zuk O."/>
            <person name="Lin M.F."/>
            <person name="Parker B.J."/>
            <person name="Washietl S."/>
            <person name="Kheradpour P."/>
            <person name="Ernst J."/>
            <person name="Jordan G."/>
            <person name="Mauceli E."/>
            <person name="Ward L.D."/>
            <person name="Lowe C.B."/>
            <person name="Holloway A.K."/>
            <person name="Clamp M."/>
            <person name="Gnerre S."/>
            <person name="Alfoldi J."/>
            <person name="Beal K."/>
            <person name="Chang J."/>
            <person name="Clawson H."/>
            <person name="Cuff J."/>
            <person name="Di Palma F."/>
            <person name="Fitzgerald S."/>
            <person name="Flicek P."/>
            <person name="Guttman M."/>
            <person name="Hubisz M.J."/>
            <person name="Jaffe D.B."/>
            <person name="Jungreis I."/>
            <person name="Kent W.J."/>
            <person name="Kostka D."/>
            <person name="Lara M."/>
            <person name="Martins A.L."/>
            <person name="Massingham T."/>
            <person name="Moltke I."/>
            <person name="Raney B.J."/>
            <person name="Rasmussen M.D."/>
            <person name="Robinson J."/>
            <person name="Stark A."/>
            <person name="Vilella A.J."/>
            <person name="Wen J."/>
            <person name="Xie X."/>
            <person name="Zody M.C."/>
            <person name="Baldwin J."/>
            <person name="Bloom T."/>
            <person name="Chin C.W."/>
            <person name="Heiman D."/>
            <person name="Nicol R."/>
            <person name="Nusbaum C."/>
            <person name="Young S."/>
            <person name="Wilkinson J."/>
            <person name="Worley K.C."/>
            <person name="Kovar C.L."/>
            <person name="Muzny D.M."/>
            <person name="Gibbs R.A."/>
            <person name="Cree A."/>
            <person name="Dihn H.H."/>
            <person name="Fowler G."/>
            <person name="Jhangiani S."/>
            <person name="Joshi V."/>
            <person name="Lee S."/>
            <person name="Lewis L.R."/>
            <person name="Nazareth L.V."/>
            <person name="Okwuonu G."/>
            <person name="Santibanez J."/>
            <person name="Warren W.C."/>
            <person name="Mardis E.R."/>
            <person name="Weinstock G.M."/>
            <person name="Wilson R.K."/>
            <person name="Delehaunty K."/>
            <person name="Dooling D."/>
            <person name="Fronik C."/>
            <person name="Fulton L."/>
            <person name="Fulton B."/>
            <person name="Graves T."/>
            <person name="Minx P."/>
            <person name="Sodergren E."/>
            <person name="Birney E."/>
            <person name="Margulies E.H."/>
            <person name="Herrero J."/>
            <person name="Green E.D."/>
            <person name="Haussler D."/>
            <person name="Siepel A."/>
            <person name="Goldman N."/>
            <person name="Pollard K.S."/>
            <person name="Pedersen J.S."/>
            <person name="Lander E.S."/>
            <person name="Kellis M."/>
        </authorList>
    </citation>
    <scope>NUCLEOTIDE SEQUENCE [LARGE SCALE GENOMIC DNA]</scope>
    <source>
        <strain evidence="6 7">Thorbecke inbred</strain>
    </source>
</reference>
<evidence type="ECO:0000313" key="6">
    <source>
        <dbReference type="Ensembl" id="ENSOCUP00000029752.1"/>
    </source>
</evidence>
<dbReference type="InterPro" id="IPR013783">
    <property type="entry name" value="Ig-like_fold"/>
</dbReference>
<dbReference type="InParanoid" id="A0A5F9C7C4"/>
<feature type="compositionally biased region" description="Low complexity" evidence="4">
    <location>
        <begin position="258"/>
        <end position="272"/>
    </location>
</feature>
<comment type="subcellular location">
    <subcellularLocation>
        <location evidence="1">Membrane</location>
    </subcellularLocation>
</comment>
<evidence type="ECO:0000256" key="1">
    <source>
        <dbReference type="ARBA" id="ARBA00004370"/>
    </source>
</evidence>
<dbReference type="FunCoup" id="A0A5F9C7C4">
    <property type="interactions" value="151"/>
</dbReference>
<feature type="region of interest" description="Disordered" evidence="4">
    <location>
        <begin position="205"/>
        <end position="290"/>
    </location>
</feature>
<gene>
    <name evidence="6" type="primary">FCAMR</name>
</gene>
<dbReference type="EMBL" id="AAGW02025413">
    <property type="status" value="NOT_ANNOTATED_CDS"/>
    <property type="molecule type" value="Genomic_DNA"/>
</dbReference>
<dbReference type="Ensembl" id="ENSOCUT00000062425.1">
    <property type="protein sequence ID" value="ENSOCUP00000029752.1"/>
    <property type="gene ID" value="ENSOCUG00000014337.4"/>
</dbReference>
<dbReference type="Gene3D" id="2.60.40.10">
    <property type="entry name" value="Immunoglobulins"/>
    <property type="match status" value="1"/>
</dbReference>
<dbReference type="SUPFAM" id="SSF48726">
    <property type="entry name" value="Immunoglobulin"/>
    <property type="match status" value="1"/>
</dbReference>
<keyword evidence="7" id="KW-1185">Reference proteome</keyword>
<keyword evidence="2 5" id="KW-0812">Transmembrane</keyword>
<dbReference type="InterPro" id="IPR036179">
    <property type="entry name" value="Ig-like_dom_sf"/>
</dbReference>
<dbReference type="InterPro" id="IPR050671">
    <property type="entry name" value="CD300_family_receptors"/>
</dbReference>
<accession>A0A5F9C7C4</accession>
<evidence type="ECO:0008006" key="8">
    <source>
        <dbReference type="Google" id="ProtNLM"/>
    </source>
</evidence>
<evidence type="ECO:0000256" key="5">
    <source>
        <dbReference type="SAM" id="Phobius"/>
    </source>
</evidence>
<evidence type="ECO:0000313" key="7">
    <source>
        <dbReference type="Proteomes" id="UP000001811"/>
    </source>
</evidence>
<keyword evidence="3 5" id="KW-0472">Membrane</keyword>
<dbReference type="PANTHER" id="PTHR11860:SF49">
    <property type="entry name" value="HIGH AFFINITY IMMUNOGLOBULIN ALPHA AND IMMUNOGLOBULIN MU FC RECEPTOR"/>
    <property type="match status" value="1"/>
</dbReference>
<feature type="region of interest" description="Disordered" evidence="4">
    <location>
        <begin position="385"/>
        <end position="430"/>
    </location>
</feature>
<dbReference type="Bgee" id="ENSOCUG00000014337">
    <property type="expression patterns" value="Expressed in lung and 5 other cell types or tissues"/>
</dbReference>
<reference evidence="6" key="3">
    <citation type="submission" date="2025-09" db="UniProtKB">
        <authorList>
            <consortium name="Ensembl"/>
        </authorList>
    </citation>
    <scope>IDENTIFICATION</scope>
    <source>
        <strain evidence="6">Thorbecke</strain>
    </source>
</reference>
<name>A0A5F9C7C4_RABIT</name>
<protein>
    <recommendedName>
        <fullName evidence="8">Fc fragment of IgA and IgM receptor</fullName>
    </recommendedName>
</protein>
<evidence type="ECO:0000256" key="3">
    <source>
        <dbReference type="ARBA" id="ARBA00023136"/>
    </source>
</evidence>
<dbReference type="GeneTree" id="ENSGT00950000182977"/>